<dbReference type="OrthoDB" id="66620at2759"/>
<comment type="caution">
    <text evidence="8">The sequence shown here is derived from an EMBL/GenBank/DDBJ whole genome shotgun (WGS) entry which is preliminary data.</text>
</comment>
<dbReference type="Pfam" id="PF00005">
    <property type="entry name" value="ABC_tran"/>
    <property type="match status" value="1"/>
</dbReference>
<keyword evidence="4" id="KW-0812">Transmembrane</keyword>
<reference evidence="8" key="1">
    <citation type="submission" date="2021-02" db="EMBL/GenBank/DDBJ databases">
        <authorList>
            <person name="Nowell W R."/>
        </authorList>
    </citation>
    <scope>NUCLEOTIDE SEQUENCE</scope>
</reference>
<organism evidence="8 10">
    <name type="scientific">Didymodactylos carnosus</name>
    <dbReference type="NCBI Taxonomy" id="1234261"/>
    <lineage>
        <taxon>Eukaryota</taxon>
        <taxon>Metazoa</taxon>
        <taxon>Spiralia</taxon>
        <taxon>Gnathifera</taxon>
        <taxon>Rotifera</taxon>
        <taxon>Eurotatoria</taxon>
        <taxon>Bdelloidea</taxon>
        <taxon>Philodinida</taxon>
        <taxon>Philodinidae</taxon>
        <taxon>Didymodactylos</taxon>
    </lineage>
</organism>
<dbReference type="AlphaFoldDB" id="A0A814VCB9"/>
<sequence length="132" mass="14589">MGSGKTTLLNTLAGRALTGVSVTVLINGTCYQKNMKRKLACVLQEDLFFDNLTVREHLTYTAFLRLPGHYTKHEKLDQVGKIIDTLGLKKCENTKISLISGGEKKHVNIGSELLAGPNLIFLTVGCERDFHN</sequence>
<gene>
    <name evidence="8" type="ORF">GPM918_LOCUS23007</name>
    <name evidence="9" type="ORF">SRO942_LOCUS23006</name>
</gene>
<dbReference type="GO" id="GO:0016887">
    <property type="term" value="F:ATP hydrolysis activity"/>
    <property type="evidence" value="ECO:0007669"/>
    <property type="project" value="InterPro"/>
</dbReference>
<dbReference type="EMBL" id="CAJOBC010008063">
    <property type="protein sequence ID" value="CAF3951394.1"/>
    <property type="molecule type" value="Genomic_DNA"/>
</dbReference>
<keyword evidence="10" id="KW-1185">Reference proteome</keyword>
<evidence type="ECO:0000256" key="2">
    <source>
        <dbReference type="ARBA" id="ARBA00005814"/>
    </source>
</evidence>
<dbReference type="GO" id="GO:0005524">
    <property type="term" value="F:ATP binding"/>
    <property type="evidence" value="ECO:0007669"/>
    <property type="project" value="InterPro"/>
</dbReference>
<proteinExistence type="inferred from homology"/>
<evidence type="ECO:0000256" key="4">
    <source>
        <dbReference type="ARBA" id="ARBA00022692"/>
    </source>
</evidence>
<keyword evidence="3" id="KW-0813">Transport</keyword>
<keyword evidence="5" id="KW-1133">Transmembrane helix</keyword>
<dbReference type="InterPro" id="IPR003439">
    <property type="entry name" value="ABC_transporter-like_ATP-bd"/>
</dbReference>
<dbReference type="InterPro" id="IPR027417">
    <property type="entry name" value="P-loop_NTPase"/>
</dbReference>
<evidence type="ECO:0000256" key="1">
    <source>
        <dbReference type="ARBA" id="ARBA00004141"/>
    </source>
</evidence>
<evidence type="ECO:0000313" key="9">
    <source>
        <dbReference type="EMBL" id="CAF3951394.1"/>
    </source>
</evidence>
<dbReference type="GO" id="GO:0005886">
    <property type="term" value="C:plasma membrane"/>
    <property type="evidence" value="ECO:0007669"/>
    <property type="project" value="TreeGrafter"/>
</dbReference>
<evidence type="ECO:0000313" key="8">
    <source>
        <dbReference type="EMBL" id="CAF1187132.1"/>
    </source>
</evidence>
<dbReference type="SUPFAM" id="SSF52540">
    <property type="entry name" value="P-loop containing nucleoside triphosphate hydrolases"/>
    <property type="match status" value="1"/>
</dbReference>
<accession>A0A814VCB9</accession>
<dbReference type="PANTHER" id="PTHR48041">
    <property type="entry name" value="ABC TRANSPORTER G FAMILY MEMBER 28"/>
    <property type="match status" value="1"/>
</dbReference>
<evidence type="ECO:0000256" key="6">
    <source>
        <dbReference type="ARBA" id="ARBA00023136"/>
    </source>
</evidence>
<keyword evidence="6" id="KW-0472">Membrane</keyword>
<evidence type="ECO:0000259" key="7">
    <source>
        <dbReference type="Pfam" id="PF00005"/>
    </source>
</evidence>
<comment type="similarity">
    <text evidence="2">Belongs to the ABC transporter superfamily. ABCG family. Eye pigment precursor importer (TC 3.A.1.204) subfamily.</text>
</comment>
<dbReference type="EMBL" id="CAJNOQ010008062">
    <property type="protein sequence ID" value="CAF1187132.1"/>
    <property type="molecule type" value="Genomic_DNA"/>
</dbReference>
<comment type="subcellular location">
    <subcellularLocation>
        <location evidence="1">Membrane</location>
        <topology evidence="1">Multi-pass membrane protein</topology>
    </subcellularLocation>
</comment>
<dbReference type="Proteomes" id="UP000681722">
    <property type="component" value="Unassembled WGS sequence"/>
</dbReference>
<dbReference type="PANTHER" id="PTHR48041:SF63">
    <property type="entry name" value="EARLY GENE AT 23, ISOFORM C"/>
    <property type="match status" value="1"/>
</dbReference>
<dbReference type="GO" id="GO:0042626">
    <property type="term" value="F:ATPase-coupled transmembrane transporter activity"/>
    <property type="evidence" value="ECO:0007669"/>
    <property type="project" value="TreeGrafter"/>
</dbReference>
<evidence type="ECO:0000313" key="10">
    <source>
        <dbReference type="Proteomes" id="UP000663829"/>
    </source>
</evidence>
<dbReference type="Proteomes" id="UP000663829">
    <property type="component" value="Unassembled WGS sequence"/>
</dbReference>
<dbReference type="Gene3D" id="3.40.50.300">
    <property type="entry name" value="P-loop containing nucleotide triphosphate hydrolases"/>
    <property type="match status" value="1"/>
</dbReference>
<evidence type="ECO:0000256" key="3">
    <source>
        <dbReference type="ARBA" id="ARBA00022448"/>
    </source>
</evidence>
<protein>
    <recommendedName>
        <fullName evidence="7">ABC transporter domain-containing protein</fullName>
    </recommendedName>
</protein>
<evidence type="ECO:0000256" key="5">
    <source>
        <dbReference type="ARBA" id="ARBA00022989"/>
    </source>
</evidence>
<name>A0A814VCB9_9BILA</name>
<dbReference type="InterPro" id="IPR050352">
    <property type="entry name" value="ABCG_transporters"/>
</dbReference>
<feature type="domain" description="ABC transporter" evidence="7">
    <location>
        <begin position="2"/>
        <end position="122"/>
    </location>
</feature>